<dbReference type="InterPro" id="IPR034660">
    <property type="entry name" value="DinB/YfiT-like"/>
</dbReference>
<dbReference type="InterPro" id="IPR001646">
    <property type="entry name" value="5peptide_repeat"/>
</dbReference>
<proteinExistence type="predicted"/>
<evidence type="ECO:0000313" key="3">
    <source>
        <dbReference type="Proteomes" id="UP000588586"/>
    </source>
</evidence>
<feature type="domain" description="DinB-like" evidence="1">
    <location>
        <begin position="116"/>
        <end position="260"/>
    </location>
</feature>
<dbReference type="RefSeq" id="WP_171244538.1">
    <property type="nucleotide sequence ID" value="NZ_JABEPQ010000003.1"/>
</dbReference>
<reference evidence="2 3" key="1">
    <citation type="submission" date="2020-04" db="EMBL/GenBank/DDBJ databases">
        <title>Knoellia sp. isolate from air conditioner.</title>
        <authorList>
            <person name="Chea S."/>
            <person name="Kim D.-U."/>
        </authorList>
    </citation>
    <scope>NUCLEOTIDE SEQUENCE [LARGE SCALE GENOMIC DNA]</scope>
    <source>
        <strain evidence="2 3">DB2414S</strain>
    </source>
</reference>
<dbReference type="Gene3D" id="1.20.120.450">
    <property type="entry name" value="dinb family like domain"/>
    <property type="match status" value="1"/>
</dbReference>
<evidence type="ECO:0000313" key="2">
    <source>
        <dbReference type="EMBL" id="NNM47448.1"/>
    </source>
</evidence>
<dbReference type="SUPFAM" id="SSF109854">
    <property type="entry name" value="DinB/YfiT-like putative metalloenzymes"/>
    <property type="match status" value="1"/>
</dbReference>
<gene>
    <name evidence="2" type="ORF">HJG52_15735</name>
</gene>
<dbReference type="AlphaFoldDB" id="A0A849HJ44"/>
<evidence type="ECO:0000259" key="1">
    <source>
        <dbReference type="Pfam" id="PF12867"/>
    </source>
</evidence>
<dbReference type="Gene3D" id="2.160.20.80">
    <property type="entry name" value="E3 ubiquitin-protein ligase SopA"/>
    <property type="match status" value="1"/>
</dbReference>
<dbReference type="Pfam" id="PF12867">
    <property type="entry name" value="DinB_2"/>
    <property type="match status" value="1"/>
</dbReference>
<dbReference type="InterPro" id="IPR024775">
    <property type="entry name" value="DinB-like"/>
</dbReference>
<name>A0A849HJ44_9MICO</name>
<organism evidence="2 3">
    <name type="scientific">Knoellia koreensis</name>
    <dbReference type="NCBI Taxonomy" id="2730921"/>
    <lineage>
        <taxon>Bacteria</taxon>
        <taxon>Bacillati</taxon>
        <taxon>Actinomycetota</taxon>
        <taxon>Actinomycetes</taxon>
        <taxon>Micrococcales</taxon>
        <taxon>Intrasporangiaceae</taxon>
        <taxon>Knoellia</taxon>
    </lineage>
</organism>
<dbReference type="Pfam" id="PF00805">
    <property type="entry name" value="Pentapeptide"/>
    <property type="match status" value="1"/>
</dbReference>
<accession>A0A849HJ44</accession>
<dbReference type="SUPFAM" id="SSF141571">
    <property type="entry name" value="Pentapeptide repeat-like"/>
    <property type="match status" value="1"/>
</dbReference>
<protein>
    <submittedName>
        <fullName evidence="2">DinB family protein</fullName>
    </submittedName>
</protein>
<dbReference type="EMBL" id="JABEPQ010000003">
    <property type="protein sequence ID" value="NNM47448.1"/>
    <property type="molecule type" value="Genomic_DNA"/>
</dbReference>
<comment type="caution">
    <text evidence="2">The sequence shown here is derived from an EMBL/GenBank/DDBJ whole genome shotgun (WGS) entry which is preliminary data.</text>
</comment>
<keyword evidence="3" id="KW-1185">Reference proteome</keyword>
<sequence length="279" mass="31485">MAGREFRDEQLPETRFEHVDLTGSRFDRVDLTRSSFSMVDLADVDIRDTAFSRVRMRGVELMDVDISGELLRVTVNGIDIGPLVEAELDRRHPERAKLRPADPAGYREAWAVLTGLWDGTLERARALEARDPALLHESVDGEWSFTETLRHLAFATSSWLGRAIQGNPSPWDPLELPWDTMPDTPGVPRDRAARPTLDQALELRHRRQGEVAAYLEGLTQAELDSATTPVDAPGWPRPNAYPVKECLDILLNEEWWHRQYAERDLAALESRPRGDGSGS</sequence>
<dbReference type="Proteomes" id="UP000588586">
    <property type="component" value="Unassembled WGS sequence"/>
</dbReference>